<feature type="domain" description="Major facilitator superfamily (MFS) profile" evidence="2">
    <location>
        <begin position="1"/>
        <end position="78"/>
    </location>
</feature>
<accession>A0A418KSK9</accession>
<organism evidence="3 4">
    <name type="scientific">Jiangella rhizosphaerae</name>
    <dbReference type="NCBI Taxonomy" id="2293569"/>
    <lineage>
        <taxon>Bacteria</taxon>
        <taxon>Bacillati</taxon>
        <taxon>Actinomycetota</taxon>
        <taxon>Actinomycetes</taxon>
        <taxon>Jiangellales</taxon>
        <taxon>Jiangellaceae</taxon>
        <taxon>Jiangella</taxon>
    </lineage>
</organism>
<evidence type="ECO:0000259" key="2">
    <source>
        <dbReference type="PROSITE" id="PS50850"/>
    </source>
</evidence>
<dbReference type="GO" id="GO:0022857">
    <property type="term" value="F:transmembrane transporter activity"/>
    <property type="evidence" value="ECO:0007669"/>
    <property type="project" value="InterPro"/>
</dbReference>
<gene>
    <name evidence="3" type="ORF">DY240_09260</name>
</gene>
<evidence type="ECO:0000256" key="1">
    <source>
        <dbReference type="SAM" id="Phobius"/>
    </source>
</evidence>
<comment type="caution">
    <text evidence="3">The sequence shown here is derived from an EMBL/GenBank/DDBJ whole genome shotgun (WGS) entry which is preliminary data.</text>
</comment>
<keyword evidence="1" id="KW-1133">Transmembrane helix</keyword>
<feature type="transmembrane region" description="Helical" evidence="1">
    <location>
        <begin position="47"/>
        <end position="72"/>
    </location>
</feature>
<evidence type="ECO:0000313" key="3">
    <source>
        <dbReference type="EMBL" id="RIQ28154.1"/>
    </source>
</evidence>
<dbReference type="PROSITE" id="PS50850">
    <property type="entry name" value="MFS"/>
    <property type="match status" value="1"/>
</dbReference>
<protein>
    <submittedName>
        <fullName evidence="3">MFS transporter</fullName>
    </submittedName>
</protein>
<keyword evidence="1" id="KW-0812">Transmembrane</keyword>
<dbReference type="Proteomes" id="UP000284057">
    <property type="component" value="Unassembled WGS sequence"/>
</dbReference>
<keyword evidence="1" id="KW-0472">Membrane</keyword>
<feature type="non-terminal residue" evidence="3">
    <location>
        <position position="78"/>
    </location>
</feature>
<keyword evidence="4" id="KW-1185">Reference proteome</keyword>
<dbReference type="EMBL" id="QUAL01000084">
    <property type="protein sequence ID" value="RIQ28154.1"/>
    <property type="molecule type" value="Genomic_DNA"/>
</dbReference>
<evidence type="ECO:0000313" key="4">
    <source>
        <dbReference type="Proteomes" id="UP000284057"/>
    </source>
</evidence>
<dbReference type="AlphaFoldDB" id="A0A418KSK9"/>
<feature type="transmembrane region" description="Helical" evidence="1">
    <location>
        <begin position="7"/>
        <end position="27"/>
    </location>
</feature>
<name>A0A418KSK9_9ACTN</name>
<proteinExistence type="predicted"/>
<reference evidence="3 4" key="1">
    <citation type="submission" date="2018-09" db="EMBL/GenBank/DDBJ databases">
        <title>Isolation, diversity and antifungal activity of actinobacteria from wheat.</title>
        <authorList>
            <person name="Han C."/>
        </authorList>
    </citation>
    <scope>NUCLEOTIDE SEQUENCE [LARGE SCALE GENOMIC DNA]</scope>
    <source>
        <strain evidence="3 4">NEAU-YY265</strain>
    </source>
</reference>
<sequence>MSPLSSYRRLLSLAGVGYVVVAFLGRLPLAMSQLGTLLLVSDATGRYAAGGLAAGALAVANAVGAPLAGGIADRVGQR</sequence>
<dbReference type="InterPro" id="IPR020846">
    <property type="entry name" value="MFS_dom"/>
</dbReference>